<evidence type="ECO:0000313" key="1">
    <source>
        <dbReference type="EMBL" id="AEX61725.1"/>
    </source>
</evidence>
<proteinExistence type="predicted"/>
<organism evidence="1">
    <name type="scientific">Megavirus courdo7</name>
    <dbReference type="NCBI Taxonomy" id="1128135"/>
    <lineage>
        <taxon>Viruses</taxon>
        <taxon>Varidnaviria</taxon>
        <taxon>Bamfordvirae</taxon>
        <taxon>Nucleocytoviricota</taxon>
        <taxon>Megaviricetes</taxon>
        <taxon>Imitervirales</taxon>
        <taxon>Mimiviridae</taxon>
        <taxon>Megamimivirinae</taxon>
        <taxon>Megavirus</taxon>
    </lineage>
</organism>
<gene>
    <name evidence="1" type="ORF">c7_R662</name>
</gene>
<sequence>MCQNIISITRFNNNDCINESINILIINIIFVAQKSNDWKSYNTKNCAIFNIINYFFL</sequence>
<name>H2EBF2_9VIRU</name>
<reference evidence="1" key="1">
    <citation type="submission" date="2011-10" db="EMBL/GenBank/DDBJ databases">
        <title>Provirophages and transpovirons: unique mobilome of giant viruses.</title>
        <authorList>
            <person name="Desnues C."/>
            <person name="LaScola B."/>
            <person name="Yutin N."/>
            <person name="Fournous G."/>
            <person name="Koonin E."/>
            <person name="Raoult D."/>
        </authorList>
    </citation>
    <scope>NUCLEOTIDE SEQUENCE</scope>
    <source>
        <strain evidence="1">Mv13-c7</strain>
    </source>
</reference>
<dbReference type="EMBL" id="JN885991">
    <property type="protein sequence ID" value="AEX61725.1"/>
    <property type="molecule type" value="Genomic_DNA"/>
</dbReference>
<protein>
    <submittedName>
        <fullName evidence="1">Uncharacterized protein</fullName>
    </submittedName>
</protein>
<accession>H2EBF2</accession>